<sequence>MNKSMDKIEISTELAKKLQLNQNDQLQGNIDHNGIMLRKTMKSNPDTEISTWWNVLMTILAGVVFWGYFRWQRVTTISLTGTNSIASLTITLGLLMGMLLFTICLIKTRKTAQHLVYHNVYWRNFPTLIISCAAVLLICLLGLFWVLTRVFYGVSFGIFTATLIFLLFQLGINTIMNMIAANLTPNMLVGMLGITIIGGLLISMVSNGNRQWWRHNISFLGTNRAVDSWQFSLTFILAAFLFLALVDYLFVSLQPLQRPWLPTICLRILLTVMAISALVVGLLPNNRHIPWQHFWHDQFAWLMALDIIVLIIGIRWLWPGISASFLRLSDLMGVLLVISSWLFAGIHYFSLTAYEIVASLLAFSWLMMLFQYMLTAINVGTRQVSLRVLIRKQKA</sequence>
<evidence type="ECO:0000313" key="2">
    <source>
        <dbReference type="EMBL" id="KRM92321.1"/>
    </source>
</evidence>
<name>A0A0R2CL68_9LACO</name>
<evidence type="ECO:0008006" key="4">
    <source>
        <dbReference type="Google" id="ProtNLM"/>
    </source>
</evidence>
<evidence type="ECO:0000256" key="1">
    <source>
        <dbReference type="SAM" id="Phobius"/>
    </source>
</evidence>
<feature type="transmembrane region" description="Helical" evidence="1">
    <location>
        <begin position="127"/>
        <end position="147"/>
    </location>
</feature>
<feature type="transmembrane region" description="Helical" evidence="1">
    <location>
        <begin position="228"/>
        <end position="252"/>
    </location>
</feature>
<dbReference type="Proteomes" id="UP000051586">
    <property type="component" value="Unassembled WGS sequence"/>
</dbReference>
<evidence type="ECO:0000313" key="3">
    <source>
        <dbReference type="Proteomes" id="UP000051586"/>
    </source>
</evidence>
<protein>
    <recommendedName>
        <fullName evidence="4">DUF998 domain-containing protein</fullName>
    </recommendedName>
</protein>
<dbReference type="EMBL" id="AYZI01000002">
    <property type="protein sequence ID" value="KRM92321.1"/>
    <property type="molecule type" value="Genomic_DNA"/>
</dbReference>
<comment type="caution">
    <text evidence="2">The sequence shown here is derived from an EMBL/GenBank/DDBJ whole genome shotgun (WGS) entry which is preliminary data.</text>
</comment>
<proteinExistence type="predicted"/>
<dbReference type="PATRIC" id="fig|1423745.4.peg.478"/>
<dbReference type="AlphaFoldDB" id="A0A0R2CL68"/>
<organism evidence="2 3">
    <name type="scientific">Fructilactobacillus florum DSM 22689 = JCM 16035</name>
    <dbReference type="NCBI Taxonomy" id="1423745"/>
    <lineage>
        <taxon>Bacteria</taxon>
        <taxon>Bacillati</taxon>
        <taxon>Bacillota</taxon>
        <taxon>Bacilli</taxon>
        <taxon>Lactobacillales</taxon>
        <taxon>Lactobacillaceae</taxon>
        <taxon>Fructilactobacillus</taxon>
    </lineage>
</organism>
<reference evidence="2 3" key="1">
    <citation type="journal article" date="2015" name="Genome Announc.">
        <title>Expanding the biotechnology potential of lactobacilli through comparative genomics of 213 strains and associated genera.</title>
        <authorList>
            <person name="Sun Z."/>
            <person name="Harris H.M."/>
            <person name="McCann A."/>
            <person name="Guo C."/>
            <person name="Argimon S."/>
            <person name="Zhang W."/>
            <person name="Yang X."/>
            <person name="Jeffery I.B."/>
            <person name="Cooney J.C."/>
            <person name="Kagawa T.F."/>
            <person name="Liu W."/>
            <person name="Song Y."/>
            <person name="Salvetti E."/>
            <person name="Wrobel A."/>
            <person name="Rasinkangas P."/>
            <person name="Parkhill J."/>
            <person name="Rea M.C."/>
            <person name="O'Sullivan O."/>
            <person name="Ritari J."/>
            <person name="Douillard F.P."/>
            <person name="Paul Ross R."/>
            <person name="Yang R."/>
            <person name="Briner A.E."/>
            <person name="Felis G.E."/>
            <person name="de Vos W.M."/>
            <person name="Barrangou R."/>
            <person name="Klaenhammer T.R."/>
            <person name="Caufield P.W."/>
            <person name="Cui Y."/>
            <person name="Zhang H."/>
            <person name="O'Toole P.W."/>
        </authorList>
    </citation>
    <scope>NUCLEOTIDE SEQUENCE [LARGE SCALE GENOMIC DNA]</scope>
    <source>
        <strain evidence="2 3">DSM 22689</strain>
    </source>
</reference>
<gene>
    <name evidence="2" type="ORF">FC87_GL000454</name>
</gene>
<feature type="transmembrane region" description="Helical" evidence="1">
    <location>
        <begin position="356"/>
        <end position="377"/>
    </location>
</feature>
<accession>A0A0R2CL68</accession>
<dbReference type="STRING" id="1423745.GCA_001311215_00970"/>
<keyword evidence="1" id="KW-1133">Transmembrane helix</keyword>
<feature type="transmembrane region" description="Helical" evidence="1">
    <location>
        <begin position="153"/>
        <end position="176"/>
    </location>
</feature>
<feature type="transmembrane region" description="Helical" evidence="1">
    <location>
        <begin position="188"/>
        <end position="208"/>
    </location>
</feature>
<keyword evidence="1" id="KW-0472">Membrane</keyword>
<feature type="transmembrane region" description="Helical" evidence="1">
    <location>
        <begin position="330"/>
        <end position="350"/>
    </location>
</feature>
<keyword evidence="1" id="KW-0812">Transmembrane</keyword>
<feature type="transmembrane region" description="Helical" evidence="1">
    <location>
        <begin position="84"/>
        <end position="106"/>
    </location>
</feature>
<feature type="transmembrane region" description="Helical" evidence="1">
    <location>
        <begin position="51"/>
        <end position="69"/>
    </location>
</feature>
<feature type="transmembrane region" description="Helical" evidence="1">
    <location>
        <begin position="264"/>
        <end position="284"/>
    </location>
</feature>
<feature type="transmembrane region" description="Helical" evidence="1">
    <location>
        <begin position="299"/>
        <end position="318"/>
    </location>
</feature>
<dbReference type="RefSeq" id="WP_035421957.1">
    <property type="nucleotide sequence ID" value="NZ_AYZI01000002.1"/>
</dbReference>